<comment type="caution">
    <text evidence="1">The sequence shown here is derived from an EMBL/GenBank/DDBJ whole genome shotgun (WGS) entry which is preliminary data.</text>
</comment>
<dbReference type="EMBL" id="MU853554">
    <property type="protein sequence ID" value="KAK4148325.1"/>
    <property type="molecule type" value="Genomic_DNA"/>
</dbReference>
<organism evidence="1 2">
    <name type="scientific">Dichotomopilus funicola</name>
    <dbReference type="NCBI Taxonomy" id="1934379"/>
    <lineage>
        <taxon>Eukaryota</taxon>
        <taxon>Fungi</taxon>
        <taxon>Dikarya</taxon>
        <taxon>Ascomycota</taxon>
        <taxon>Pezizomycotina</taxon>
        <taxon>Sordariomycetes</taxon>
        <taxon>Sordariomycetidae</taxon>
        <taxon>Sordariales</taxon>
        <taxon>Chaetomiaceae</taxon>
        <taxon>Dichotomopilus</taxon>
    </lineage>
</organism>
<evidence type="ECO:0000313" key="1">
    <source>
        <dbReference type="EMBL" id="KAK4148325.1"/>
    </source>
</evidence>
<accession>A0AAN6ZQR5</accession>
<keyword evidence="2" id="KW-1185">Reference proteome</keyword>
<evidence type="ECO:0000313" key="2">
    <source>
        <dbReference type="Proteomes" id="UP001302676"/>
    </source>
</evidence>
<dbReference type="AlphaFoldDB" id="A0AAN6ZQR5"/>
<reference evidence="1" key="2">
    <citation type="submission" date="2023-05" db="EMBL/GenBank/DDBJ databases">
        <authorList>
            <consortium name="Lawrence Berkeley National Laboratory"/>
            <person name="Steindorff A."/>
            <person name="Hensen N."/>
            <person name="Bonometti L."/>
            <person name="Westerberg I."/>
            <person name="Brannstrom I.O."/>
            <person name="Guillou S."/>
            <person name="Cros-Aarteil S."/>
            <person name="Calhoun S."/>
            <person name="Haridas S."/>
            <person name="Kuo A."/>
            <person name="Mondo S."/>
            <person name="Pangilinan J."/>
            <person name="Riley R."/>
            <person name="Labutti K."/>
            <person name="Andreopoulos B."/>
            <person name="Lipzen A."/>
            <person name="Chen C."/>
            <person name="Yanf M."/>
            <person name="Daum C."/>
            <person name="Ng V."/>
            <person name="Clum A."/>
            <person name="Ohm R."/>
            <person name="Martin F."/>
            <person name="Silar P."/>
            <person name="Natvig D."/>
            <person name="Lalanne C."/>
            <person name="Gautier V."/>
            <person name="Ament-Velasquez S.L."/>
            <person name="Kruys A."/>
            <person name="Hutchinson M.I."/>
            <person name="Powell A.J."/>
            <person name="Barry K."/>
            <person name="Miller A.N."/>
            <person name="Grigoriev I.V."/>
            <person name="Debuchy R."/>
            <person name="Gladieux P."/>
            <person name="Thoren M.H."/>
            <person name="Johannesson H."/>
        </authorList>
    </citation>
    <scope>NUCLEOTIDE SEQUENCE</scope>
    <source>
        <strain evidence="1">CBS 141.50</strain>
    </source>
</reference>
<protein>
    <submittedName>
        <fullName evidence="1">Uncharacterized protein</fullName>
    </submittedName>
</protein>
<dbReference type="RefSeq" id="XP_062641696.1">
    <property type="nucleotide sequence ID" value="XM_062778992.1"/>
</dbReference>
<proteinExistence type="predicted"/>
<gene>
    <name evidence="1" type="ORF">C8A04DRAFT_24134</name>
</gene>
<dbReference type="GeneID" id="87815605"/>
<name>A0AAN6ZQR5_9PEZI</name>
<sequence>MCGPETPSSTPRIGARVNLFSPGGSLGNLLFHNPCSPSSLHATHVRFVPNSNSSASPATTAPDENVLLSIHTTGDLTKPLADAGLMQEFTVHSGLLAVSGPERRQNAGGEGVEIPLGMALSLEVGNDGIIGRRVSMRRGCGELLADGIVGFNFSPAVTA</sequence>
<reference evidence="1" key="1">
    <citation type="journal article" date="2023" name="Mol. Phylogenet. Evol.">
        <title>Genome-scale phylogeny and comparative genomics of the fungal order Sordariales.</title>
        <authorList>
            <person name="Hensen N."/>
            <person name="Bonometti L."/>
            <person name="Westerberg I."/>
            <person name="Brannstrom I.O."/>
            <person name="Guillou S."/>
            <person name="Cros-Aarteil S."/>
            <person name="Calhoun S."/>
            <person name="Haridas S."/>
            <person name="Kuo A."/>
            <person name="Mondo S."/>
            <person name="Pangilinan J."/>
            <person name="Riley R."/>
            <person name="LaButti K."/>
            <person name="Andreopoulos B."/>
            <person name="Lipzen A."/>
            <person name="Chen C."/>
            <person name="Yan M."/>
            <person name="Daum C."/>
            <person name="Ng V."/>
            <person name="Clum A."/>
            <person name="Steindorff A."/>
            <person name="Ohm R.A."/>
            <person name="Martin F."/>
            <person name="Silar P."/>
            <person name="Natvig D.O."/>
            <person name="Lalanne C."/>
            <person name="Gautier V."/>
            <person name="Ament-Velasquez S.L."/>
            <person name="Kruys A."/>
            <person name="Hutchinson M.I."/>
            <person name="Powell A.J."/>
            <person name="Barry K."/>
            <person name="Miller A.N."/>
            <person name="Grigoriev I.V."/>
            <person name="Debuchy R."/>
            <person name="Gladieux P."/>
            <person name="Hiltunen Thoren M."/>
            <person name="Johannesson H."/>
        </authorList>
    </citation>
    <scope>NUCLEOTIDE SEQUENCE</scope>
    <source>
        <strain evidence="1">CBS 141.50</strain>
    </source>
</reference>
<dbReference type="Proteomes" id="UP001302676">
    <property type="component" value="Unassembled WGS sequence"/>
</dbReference>